<dbReference type="AlphaFoldDB" id="A0A1A9S1S3"/>
<dbReference type="Proteomes" id="UP000077885">
    <property type="component" value="Unassembled WGS sequence"/>
</dbReference>
<evidence type="ECO:0000313" key="3">
    <source>
        <dbReference type="EMBL" id="OAM31145.1"/>
    </source>
</evidence>
<comment type="caution">
    <text evidence="3">The sequence shown here is derived from an EMBL/GenBank/DDBJ whole genome shotgun (WGS) entry which is preliminary data.</text>
</comment>
<keyword evidence="2" id="KW-0732">Signal</keyword>
<dbReference type="RefSeq" id="WP_067589918.1">
    <property type="nucleotide sequence ID" value="NZ_LXSL01000011.1"/>
</dbReference>
<protein>
    <submittedName>
        <fullName evidence="3">Uncharacterized protein</fullName>
    </submittedName>
</protein>
<dbReference type="STRING" id="1795827.A7P95_01185"/>
<gene>
    <name evidence="3" type="ORF">A7P95_01185</name>
</gene>
<keyword evidence="4" id="KW-1185">Reference proteome</keyword>
<feature type="chain" id="PRO_5008396397" evidence="2">
    <location>
        <begin position="20"/>
        <end position="168"/>
    </location>
</feature>
<dbReference type="EMBL" id="LXSL01000011">
    <property type="protein sequence ID" value="OAM31145.1"/>
    <property type="molecule type" value="Genomic_DNA"/>
</dbReference>
<evidence type="ECO:0000256" key="2">
    <source>
        <dbReference type="SAM" id="SignalP"/>
    </source>
</evidence>
<reference evidence="4" key="1">
    <citation type="submission" date="2016-05" db="EMBL/GenBank/DDBJ databases">
        <title>Draft genome of Corynebacterium afermentans subsp. afermentans LCDC 88199T.</title>
        <authorList>
            <person name="Bernier A.-M."/>
            <person name="Bernard K."/>
        </authorList>
    </citation>
    <scope>NUCLEOTIDE SEQUENCE [LARGE SCALE GENOMIC DNA]</scope>
    <source>
        <strain evidence="4">NML02-A-017</strain>
    </source>
</reference>
<organism evidence="3 4">
    <name type="scientific">Eikenella longinqua</name>
    <dbReference type="NCBI Taxonomy" id="1795827"/>
    <lineage>
        <taxon>Bacteria</taxon>
        <taxon>Pseudomonadati</taxon>
        <taxon>Pseudomonadota</taxon>
        <taxon>Betaproteobacteria</taxon>
        <taxon>Neisseriales</taxon>
        <taxon>Neisseriaceae</taxon>
        <taxon>Eikenella</taxon>
    </lineage>
</organism>
<accession>A0A1A9S1S3</accession>
<feature type="signal peptide" evidence="2">
    <location>
        <begin position="1"/>
        <end position="19"/>
    </location>
</feature>
<sequence>MKKFLLAALFGLLAAGVHAEVSPAEREANPKAAELAQTKLGEPVRLYSYQSDDDGAYTAHLYPDTIRPLGEGWYAAVSRHRSQRGDTEPYMLVLDWVFCGSGKQQSVMSALALFDADGKPNGLKDTHPYAKPAELSEGDIGELNAPEGEEKHSAEMVQAVCSRVEARK</sequence>
<dbReference type="OrthoDB" id="8613510at2"/>
<proteinExistence type="predicted"/>
<evidence type="ECO:0000313" key="4">
    <source>
        <dbReference type="Proteomes" id="UP000077885"/>
    </source>
</evidence>
<name>A0A1A9S1S3_9NEIS</name>
<feature type="region of interest" description="Disordered" evidence="1">
    <location>
        <begin position="124"/>
        <end position="156"/>
    </location>
</feature>
<evidence type="ECO:0000256" key="1">
    <source>
        <dbReference type="SAM" id="MobiDB-lite"/>
    </source>
</evidence>